<protein>
    <submittedName>
        <fullName evidence="1">Spore photoproduct</fullName>
    </submittedName>
</protein>
<dbReference type="PANTHER" id="PTHR37822">
    <property type="entry name" value="SPORE PHOTOPRODUCT LYASE-RELATED"/>
    <property type="match status" value="1"/>
</dbReference>
<dbReference type="Gene3D" id="3.80.30.30">
    <property type="match status" value="1"/>
</dbReference>
<dbReference type="AlphaFoldDB" id="A0A017H5C1"/>
<dbReference type="InterPro" id="IPR049539">
    <property type="entry name" value="SPL"/>
</dbReference>
<dbReference type="PANTHER" id="PTHR37822:SF2">
    <property type="entry name" value="SPORE PHOTOPRODUCT LYASE"/>
    <property type="match status" value="1"/>
</dbReference>
<name>A0A017H5C1_9FUSO</name>
<proteinExistence type="predicted"/>
<evidence type="ECO:0000313" key="2">
    <source>
        <dbReference type="Proteomes" id="UP000031184"/>
    </source>
</evidence>
<dbReference type="RefSeq" id="WP_337959622.1">
    <property type="nucleotide sequence ID" value="NZ_AOJP01000005.1"/>
</dbReference>
<reference evidence="1 2" key="1">
    <citation type="submission" date="2013-08" db="EMBL/GenBank/DDBJ databases">
        <title>An opportunistic ruminal bacterium that causes liver abscesses in cattle.</title>
        <authorList>
            <person name="Benahmed F.H."/>
            <person name="Rasmussen M."/>
            <person name="Harbottle H."/>
            <person name="Soppet D."/>
            <person name="Nagaraja T.G."/>
            <person name="Davidson M."/>
        </authorList>
    </citation>
    <scope>NUCLEOTIDE SEQUENCE [LARGE SCALE GENOMIC DNA]</scope>
    <source>
        <strain evidence="1 2">B35</strain>
    </source>
</reference>
<dbReference type="GO" id="GO:0042601">
    <property type="term" value="C:endospore-forming forespore"/>
    <property type="evidence" value="ECO:0007669"/>
    <property type="project" value="TreeGrafter"/>
</dbReference>
<gene>
    <name evidence="1" type="ORF">C095_11260</name>
</gene>
<dbReference type="GO" id="GO:0051539">
    <property type="term" value="F:4 iron, 4 sulfur cluster binding"/>
    <property type="evidence" value="ECO:0007669"/>
    <property type="project" value="TreeGrafter"/>
</dbReference>
<dbReference type="GO" id="GO:0003913">
    <property type="term" value="F:DNA photolyase activity"/>
    <property type="evidence" value="ECO:0007669"/>
    <property type="project" value="TreeGrafter"/>
</dbReference>
<accession>A0A017H5C1</accession>
<sequence>MRTYEMKSWNSNFSHIYVEKEVMKHERSQKIMEKFPKAVIIEIENYQDVFHPSGQEFAYQKQSQKLILARKRDHFLYRGAKVCESFENHHFYYTSFLLNCIYDCDYCYLQGVYSSANIVIFVNLEDFFEEVERRLEETKDLYLCISYDTDLLALEGIHSSVEAWYDFSQKHPGLKIELRTKSAKVLDFSKKPYNPNFILAWTLSPEAVSQMFEKKTPSLQNRLEAIRKWQKQGFSIRLCFDPVLWQKDFEKNYSLFFQYCFSSLDREKILDVSVGTFRISKEYLKKMRKQNRNSLLLSYPFVCEQGVYSYPREIQSKIFDLVKREIKQYVAEEKLFMGGGL</sequence>
<dbReference type="Gene3D" id="3.40.50.12110">
    <property type="match status" value="1"/>
</dbReference>
<dbReference type="Proteomes" id="UP000031184">
    <property type="component" value="Unassembled WGS sequence"/>
</dbReference>
<dbReference type="EMBL" id="AUZI01000027">
    <property type="protein sequence ID" value="KID48284.1"/>
    <property type="molecule type" value="Genomic_DNA"/>
</dbReference>
<organism evidence="1 2">
    <name type="scientific">Fusobacterium necrophorum subsp. funduliforme B35</name>
    <dbReference type="NCBI Taxonomy" id="1226633"/>
    <lineage>
        <taxon>Bacteria</taxon>
        <taxon>Fusobacteriati</taxon>
        <taxon>Fusobacteriota</taxon>
        <taxon>Fusobacteriia</taxon>
        <taxon>Fusobacteriales</taxon>
        <taxon>Fusobacteriaceae</taxon>
        <taxon>Fusobacterium</taxon>
    </lineage>
</organism>
<dbReference type="Pfam" id="PF20903">
    <property type="entry name" value="SPL"/>
    <property type="match status" value="1"/>
</dbReference>
<dbReference type="GO" id="GO:1904047">
    <property type="term" value="F:S-adenosyl-L-methionine binding"/>
    <property type="evidence" value="ECO:0007669"/>
    <property type="project" value="TreeGrafter"/>
</dbReference>
<comment type="caution">
    <text evidence="1">The sequence shown here is derived from an EMBL/GenBank/DDBJ whole genome shotgun (WGS) entry which is preliminary data.</text>
</comment>
<dbReference type="PATRIC" id="fig|1226633.4.peg.2282"/>
<evidence type="ECO:0000313" key="1">
    <source>
        <dbReference type="EMBL" id="KID48284.1"/>
    </source>
</evidence>